<dbReference type="Proteomes" id="UP000076154">
    <property type="component" value="Unassembled WGS sequence"/>
</dbReference>
<gene>
    <name evidence="1" type="ORF">Hypma_002047</name>
</gene>
<accession>A0A369J4Q9</accession>
<organism evidence="1 2">
    <name type="scientific">Hypsizygus marmoreus</name>
    <name type="common">White beech mushroom</name>
    <name type="synonym">Agaricus marmoreus</name>
    <dbReference type="NCBI Taxonomy" id="39966"/>
    <lineage>
        <taxon>Eukaryota</taxon>
        <taxon>Fungi</taxon>
        <taxon>Dikarya</taxon>
        <taxon>Basidiomycota</taxon>
        <taxon>Agaricomycotina</taxon>
        <taxon>Agaricomycetes</taxon>
        <taxon>Agaricomycetidae</taxon>
        <taxon>Agaricales</taxon>
        <taxon>Tricholomatineae</taxon>
        <taxon>Lyophyllaceae</taxon>
        <taxon>Hypsizygus</taxon>
    </lineage>
</organism>
<dbReference type="InParanoid" id="A0A369J4Q9"/>
<name>A0A369J4Q9_HYPMA</name>
<comment type="caution">
    <text evidence="1">The sequence shown here is derived from an EMBL/GenBank/DDBJ whole genome shotgun (WGS) entry which is preliminary data.</text>
</comment>
<keyword evidence="2" id="KW-1185">Reference proteome</keyword>
<protein>
    <submittedName>
        <fullName evidence="1">Uncharacterized protein</fullName>
    </submittedName>
</protein>
<sequence length="75" mass="8846">MHALITHHDELNCKRRNVTGDARQRQQDYVWLRRRQGGHRAQHTTHLKDVRMQRLLDAQQWAGQAVKGTDAHRSV</sequence>
<dbReference type="EMBL" id="LUEZ02000120">
    <property type="protein sequence ID" value="RDB17009.1"/>
    <property type="molecule type" value="Genomic_DNA"/>
</dbReference>
<evidence type="ECO:0000313" key="2">
    <source>
        <dbReference type="Proteomes" id="UP000076154"/>
    </source>
</evidence>
<reference evidence="1" key="1">
    <citation type="submission" date="2018-04" db="EMBL/GenBank/DDBJ databases">
        <title>Whole genome sequencing of Hypsizygus marmoreus.</title>
        <authorList>
            <person name="Choi I.-G."/>
            <person name="Min B."/>
            <person name="Kim J.-G."/>
            <person name="Kim S."/>
            <person name="Oh Y.-L."/>
            <person name="Kong W.-S."/>
            <person name="Park H."/>
            <person name="Jeong J."/>
            <person name="Song E.-S."/>
        </authorList>
    </citation>
    <scope>NUCLEOTIDE SEQUENCE [LARGE SCALE GENOMIC DNA]</scope>
    <source>
        <strain evidence="1">51987-8</strain>
    </source>
</reference>
<proteinExistence type="predicted"/>
<dbReference type="AlphaFoldDB" id="A0A369J4Q9"/>
<evidence type="ECO:0000313" key="1">
    <source>
        <dbReference type="EMBL" id="RDB17009.1"/>
    </source>
</evidence>